<keyword evidence="5" id="KW-0472">Membrane</keyword>
<comment type="similarity">
    <text evidence="2">Belongs to the BMP lipoprotein family.</text>
</comment>
<name>A0A0P6XFC9_9CHLR</name>
<keyword evidence="9" id="KW-1185">Reference proteome</keyword>
<dbReference type="SUPFAM" id="SSF53822">
    <property type="entry name" value="Periplasmic binding protein-like I"/>
    <property type="match status" value="1"/>
</dbReference>
<organism evidence="8 9">
    <name type="scientific">Ornatilinea apprima</name>
    <dbReference type="NCBI Taxonomy" id="1134406"/>
    <lineage>
        <taxon>Bacteria</taxon>
        <taxon>Bacillati</taxon>
        <taxon>Chloroflexota</taxon>
        <taxon>Anaerolineae</taxon>
        <taxon>Anaerolineales</taxon>
        <taxon>Anaerolineaceae</taxon>
        <taxon>Ornatilinea</taxon>
    </lineage>
</organism>
<dbReference type="GO" id="GO:0005886">
    <property type="term" value="C:plasma membrane"/>
    <property type="evidence" value="ECO:0007669"/>
    <property type="project" value="UniProtKB-SubCell"/>
</dbReference>
<dbReference type="Pfam" id="PF02608">
    <property type="entry name" value="Bmp"/>
    <property type="match status" value="1"/>
</dbReference>
<evidence type="ECO:0000256" key="3">
    <source>
        <dbReference type="ARBA" id="ARBA00022475"/>
    </source>
</evidence>
<feature type="domain" description="ABC transporter substrate-binding protein PnrA-like" evidence="7">
    <location>
        <begin position="20"/>
        <end position="323"/>
    </location>
</feature>
<dbReference type="AlphaFoldDB" id="A0A0P6XFC9"/>
<dbReference type="InterPro" id="IPR003760">
    <property type="entry name" value="PnrA-like"/>
</dbReference>
<keyword evidence="6" id="KW-0449">Lipoprotein</keyword>
<evidence type="ECO:0000256" key="2">
    <source>
        <dbReference type="ARBA" id="ARBA00008610"/>
    </source>
</evidence>
<keyword evidence="4" id="KW-0732">Signal</keyword>
<evidence type="ECO:0000256" key="4">
    <source>
        <dbReference type="ARBA" id="ARBA00022729"/>
    </source>
</evidence>
<dbReference type="Proteomes" id="UP000050417">
    <property type="component" value="Unassembled WGS sequence"/>
</dbReference>
<evidence type="ECO:0000256" key="6">
    <source>
        <dbReference type="ARBA" id="ARBA00023288"/>
    </source>
</evidence>
<evidence type="ECO:0000259" key="7">
    <source>
        <dbReference type="Pfam" id="PF02608"/>
    </source>
</evidence>
<dbReference type="PANTHER" id="PTHR34296:SF2">
    <property type="entry name" value="ABC TRANSPORTER GUANOSINE-BINDING PROTEIN NUPN"/>
    <property type="match status" value="1"/>
</dbReference>
<keyword evidence="3" id="KW-1003">Cell membrane</keyword>
<dbReference type="InterPro" id="IPR050957">
    <property type="entry name" value="BMP_lipoprotein"/>
</dbReference>
<dbReference type="PATRIC" id="fig|1134406.4.peg.3349"/>
<sequence length="330" mass="34437">MAEQAAGSAEALPSGAGMKVCQVTDAGGIDDKSFNATAYKGVVEAADKMGFEGKYLESQQQTDYEKNINAFLEEECDLIVTVGFLLGDATAAAATANPDQKFAIVDFAYDPAFENVLGLTFDTDQAGFLAGYLAAGMTKTGKVGTFGGMQIPTVTIFMDGFAEGVAYYNQEKGTEVEVLGWDPETQTGLFTGNFESTDDGRALGETLMDEGADIIMPVAGPVGLGTAAAIMERGNAYMIGVDYDWYVSAPEYASIMLTSVEKGMDVAVFEAAKAVAAGNFAGGAYLGTLENGGVGLAEYHDLDSMVPADLKAEVEALKAMIIAGDVKVGK</sequence>
<dbReference type="PANTHER" id="PTHR34296">
    <property type="entry name" value="TRANSCRIPTIONAL ACTIVATOR PROTEIN MED"/>
    <property type="match status" value="1"/>
</dbReference>
<evidence type="ECO:0000313" key="8">
    <source>
        <dbReference type="EMBL" id="KPL78361.1"/>
    </source>
</evidence>
<comment type="subcellular location">
    <subcellularLocation>
        <location evidence="1">Cell membrane</location>
        <topology evidence="1">Lipid-anchor</topology>
    </subcellularLocation>
</comment>
<evidence type="ECO:0000256" key="1">
    <source>
        <dbReference type="ARBA" id="ARBA00004193"/>
    </source>
</evidence>
<evidence type="ECO:0000313" key="9">
    <source>
        <dbReference type="Proteomes" id="UP000050417"/>
    </source>
</evidence>
<dbReference type="STRING" id="1134406.ADN00_07600"/>
<proteinExistence type="inferred from homology"/>
<accession>A0A0P6XFC9</accession>
<dbReference type="CDD" id="cd06354">
    <property type="entry name" value="PBP1_PrnA-like"/>
    <property type="match status" value="1"/>
</dbReference>
<evidence type="ECO:0000256" key="5">
    <source>
        <dbReference type="ARBA" id="ARBA00023136"/>
    </source>
</evidence>
<dbReference type="EMBL" id="LGCL01000019">
    <property type="protein sequence ID" value="KPL78361.1"/>
    <property type="molecule type" value="Genomic_DNA"/>
</dbReference>
<gene>
    <name evidence="8" type="ORF">ADN00_07600</name>
</gene>
<dbReference type="Gene3D" id="3.40.50.2300">
    <property type="match status" value="2"/>
</dbReference>
<protein>
    <submittedName>
        <fullName evidence="8">Membrane protein</fullName>
    </submittedName>
</protein>
<reference evidence="8 9" key="1">
    <citation type="submission" date="2015-07" db="EMBL/GenBank/DDBJ databases">
        <title>Genome sequence of Ornatilinea apprima DSM 23815.</title>
        <authorList>
            <person name="Hemp J."/>
            <person name="Ward L.M."/>
            <person name="Pace L.A."/>
            <person name="Fischer W.W."/>
        </authorList>
    </citation>
    <scope>NUCLEOTIDE SEQUENCE [LARGE SCALE GENOMIC DNA]</scope>
    <source>
        <strain evidence="8 9">P3M-1</strain>
    </source>
</reference>
<comment type="caution">
    <text evidence="8">The sequence shown here is derived from an EMBL/GenBank/DDBJ whole genome shotgun (WGS) entry which is preliminary data.</text>
</comment>
<dbReference type="InterPro" id="IPR028082">
    <property type="entry name" value="Peripla_BP_I"/>
</dbReference>